<feature type="domain" description="B30.2/SPRY" evidence="6">
    <location>
        <begin position="129"/>
        <end position="328"/>
    </location>
</feature>
<name>A0A8J2SVC2_9STRA</name>
<evidence type="ECO:0008006" key="9">
    <source>
        <dbReference type="Google" id="ProtNLM"/>
    </source>
</evidence>
<dbReference type="SUPFAM" id="SSF49899">
    <property type="entry name" value="Concanavalin A-like lectins/glucanases"/>
    <property type="match status" value="1"/>
</dbReference>
<dbReference type="InterPro" id="IPR003877">
    <property type="entry name" value="SPRY_dom"/>
</dbReference>
<dbReference type="SUPFAM" id="SSF57850">
    <property type="entry name" value="RING/U-box"/>
    <property type="match status" value="1"/>
</dbReference>
<evidence type="ECO:0000259" key="6">
    <source>
        <dbReference type="PROSITE" id="PS50188"/>
    </source>
</evidence>
<dbReference type="PROSITE" id="PS50089">
    <property type="entry name" value="ZF_RING_2"/>
    <property type="match status" value="1"/>
</dbReference>
<dbReference type="InterPro" id="IPR045129">
    <property type="entry name" value="RNF123/RKP/RSPRY1"/>
</dbReference>
<dbReference type="InterPro" id="IPR013320">
    <property type="entry name" value="ConA-like_dom_sf"/>
</dbReference>
<proteinExistence type="predicted"/>
<organism evidence="7 8">
    <name type="scientific">Pelagomonas calceolata</name>
    <dbReference type="NCBI Taxonomy" id="35677"/>
    <lineage>
        <taxon>Eukaryota</taxon>
        <taxon>Sar</taxon>
        <taxon>Stramenopiles</taxon>
        <taxon>Ochrophyta</taxon>
        <taxon>Pelagophyceae</taxon>
        <taxon>Pelagomonadales</taxon>
        <taxon>Pelagomonadaceae</taxon>
        <taxon>Pelagomonas</taxon>
    </lineage>
</organism>
<dbReference type="Gene3D" id="3.30.40.10">
    <property type="entry name" value="Zinc/RING finger domain, C3HC4 (zinc finger)"/>
    <property type="match status" value="2"/>
</dbReference>
<dbReference type="InterPro" id="IPR001870">
    <property type="entry name" value="B30.2/SPRY"/>
</dbReference>
<dbReference type="InterPro" id="IPR013083">
    <property type="entry name" value="Znf_RING/FYVE/PHD"/>
</dbReference>
<evidence type="ECO:0000313" key="7">
    <source>
        <dbReference type="EMBL" id="CAH0373519.1"/>
    </source>
</evidence>
<dbReference type="CDD" id="cd11709">
    <property type="entry name" value="SPRY"/>
    <property type="match status" value="1"/>
</dbReference>
<dbReference type="GO" id="GO:0005737">
    <property type="term" value="C:cytoplasm"/>
    <property type="evidence" value="ECO:0007669"/>
    <property type="project" value="TreeGrafter"/>
</dbReference>
<protein>
    <recommendedName>
        <fullName evidence="9">RING-type E3 ubiquitin transferase</fullName>
    </recommendedName>
</protein>
<dbReference type="InterPro" id="IPR018957">
    <property type="entry name" value="Znf_C3HC4_RING-type"/>
</dbReference>
<evidence type="ECO:0000256" key="3">
    <source>
        <dbReference type="ARBA" id="ARBA00022833"/>
    </source>
</evidence>
<dbReference type="Pfam" id="PF00622">
    <property type="entry name" value="SPRY"/>
    <property type="match status" value="1"/>
</dbReference>
<dbReference type="GO" id="GO:0008270">
    <property type="term" value="F:zinc ion binding"/>
    <property type="evidence" value="ECO:0007669"/>
    <property type="project" value="UniProtKB-KW"/>
</dbReference>
<dbReference type="PANTHER" id="PTHR13363:SF5">
    <property type="entry name" value="E3 UBIQUITIN-PROTEIN LIGASE RNF123"/>
    <property type="match status" value="1"/>
</dbReference>
<keyword evidence="1" id="KW-0479">Metal-binding</keyword>
<dbReference type="PROSITE" id="PS50188">
    <property type="entry name" value="B302_SPRY"/>
    <property type="match status" value="1"/>
</dbReference>
<dbReference type="InterPro" id="IPR001841">
    <property type="entry name" value="Znf_RING"/>
</dbReference>
<gene>
    <name evidence="7" type="ORF">PECAL_4P07250</name>
</gene>
<keyword evidence="3" id="KW-0862">Zinc</keyword>
<feature type="domain" description="RING-type" evidence="5">
    <location>
        <begin position="13"/>
        <end position="53"/>
    </location>
</feature>
<dbReference type="SUPFAM" id="SSF49599">
    <property type="entry name" value="TRAF domain-like"/>
    <property type="match status" value="1"/>
</dbReference>
<dbReference type="OrthoDB" id="258495at2759"/>
<dbReference type="Gene3D" id="2.60.120.920">
    <property type="match status" value="1"/>
</dbReference>
<dbReference type="Proteomes" id="UP000789595">
    <property type="component" value="Unassembled WGS sequence"/>
</dbReference>
<keyword evidence="8" id="KW-1185">Reference proteome</keyword>
<keyword evidence="2 4" id="KW-0863">Zinc-finger</keyword>
<dbReference type="GO" id="GO:0051603">
    <property type="term" value="P:proteolysis involved in protein catabolic process"/>
    <property type="evidence" value="ECO:0007669"/>
    <property type="project" value="TreeGrafter"/>
</dbReference>
<dbReference type="EMBL" id="CAKKNE010000004">
    <property type="protein sequence ID" value="CAH0373519.1"/>
    <property type="molecule type" value="Genomic_DNA"/>
</dbReference>
<evidence type="ECO:0000313" key="8">
    <source>
        <dbReference type="Proteomes" id="UP000789595"/>
    </source>
</evidence>
<evidence type="ECO:0000256" key="4">
    <source>
        <dbReference type="PROSITE-ProRule" id="PRU00175"/>
    </source>
</evidence>
<accession>A0A8J2SVC2</accession>
<reference evidence="7" key="1">
    <citation type="submission" date="2021-11" db="EMBL/GenBank/DDBJ databases">
        <authorList>
            <consortium name="Genoscope - CEA"/>
            <person name="William W."/>
        </authorList>
    </citation>
    <scope>NUCLEOTIDE SEQUENCE</scope>
</reference>
<dbReference type="GO" id="GO:0004842">
    <property type="term" value="F:ubiquitin-protein transferase activity"/>
    <property type="evidence" value="ECO:0007669"/>
    <property type="project" value="InterPro"/>
</dbReference>
<sequence length="352" mass="38810">MTTRPAEEGDYDCAICLSPPDHQVHQCRNGHLFCAECLEECLSRGSAKCPTCRVALPREPIRNLVAERALARRPARCPHCSLDLTRGELQAHLLRCPSRVVKCQGEGCDWSGPNAPGALKEHESKCPRAILAKTLIPLKERINKLEATVRSLRAERAGLVSLHPPGAPLRLAHGLWRVREEDDTFTTVALPSLRLTAGRWCYEVTMCSEEIVFPQIGFAREGFRPGAELGVGDDEFSYAYDGDRCKLWHGSRHDDFGRAWEAGDVIGCYLDLDEGIILFTVNGDLVPFDDGDEDGMRPAFDGVVGGRWFPALTLKSGTCRVNFGDRDLDHPEALEGYSPVALAAALHEPPLD</sequence>
<dbReference type="SMART" id="SM00449">
    <property type="entry name" value="SPRY"/>
    <property type="match status" value="1"/>
</dbReference>
<dbReference type="Pfam" id="PF00097">
    <property type="entry name" value="zf-C3HC4"/>
    <property type="match status" value="1"/>
</dbReference>
<comment type="caution">
    <text evidence="7">The sequence shown here is derived from an EMBL/GenBank/DDBJ whole genome shotgun (WGS) entry which is preliminary data.</text>
</comment>
<dbReference type="InterPro" id="IPR043136">
    <property type="entry name" value="B30.2/SPRY_sf"/>
</dbReference>
<dbReference type="AlphaFoldDB" id="A0A8J2SVC2"/>
<evidence type="ECO:0000259" key="5">
    <source>
        <dbReference type="PROSITE" id="PS50089"/>
    </source>
</evidence>
<evidence type="ECO:0000256" key="2">
    <source>
        <dbReference type="ARBA" id="ARBA00022771"/>
    </source>
</evidence>
<evidence type="ECO:0000256" key="1">
    <source>
        <dbReference type="ARBA" id="ARBA00022723"/>
    </source>
</evidence>
<dbReference type="PANTHER" id="PTHR13363">
    <property type="entry name" value="RING FINGER AND SRY DOMAIN-CONTAINING"/>
    <property type="match status" value="1"/>
</dbReference>